<protein>
    <submittedName>
        <fullName evidence="1">Uncharacterized protein</fullName>
    </submittedName>
</protein>
<organism evidence="1">
    <name type="scientific">Siphoviridae sp. ctM4P7</name>
    <dbReference type="NCBI Taxonomy" id="2826256"/>
    <lineage>
        <taxon>Viruses</taxon>
        <taxon>Duplodnaviria</taxon>
        <taxon>Heunggongvirae</taxon>
        <taxon>Uroviricota</taxon>
        <taxon>Caudoviricetes</taxon>
    </lineage>
</organism>
<sequence>MCRHEMIKVNDIKVCKKCGLTVLKDGRLFFDKQFVRQMQRKKVKKNA</sequence>
<name>A0A8S5MY93_9CAUD</name>
<reference evidence="1" key="1">
    <citation type="journal article" date="2021" name="Proc. Natl. Acad. Sci. U.S.A.">
        <title>A Catalog of Tens of Thousands of Viruses from Human Metagenomes Reveals Hidden Associations with Chronic Diseases.</title>
        <authorList>
            <person name="Tisza M.J."/>
            <person name="Buck C.B."/>
        </authorList>
    </citation>
    <scope>NUCLEOTIDE SEQUENCE</scope>
    <source>
        <strain evidence="1">CtM4P7</strain>
    </source>
</reference>
<proteinExistence type="predicted"/>
<accession>A0A8S5MY93</accession>
<dbReference type="EMBL" id="BK015015">
    <property type="protein sequence ID" value="DAD87176.1"/>
    <property type="molecule type" value="Genomic_DNA"/>
</dbReference>
<evidence type="ECO:0000313" key="1">
    <source>
        <dbReference type="EMBL" id="DAD87176.1"/>
    </source>
</evidence>